<evidence type="ECO:0000313" key="2">
    <source>
        <dbReference type="Proteomes" id="UP000075902"/>
    </source>
</evidence>
<reference evidence="2" key="1">
    <citation type="submission" date="2014-01" db="EMBL/GenBank/DDBJ databases">
        <title>The Genome Sequence of Anopheles melas CM1001059_A (V2).</title>
        <authorList>
            <consortium name="The Broad Institute Genomics Platform"/>
            <person name="Neafsey D.E."/>
            <person name="Besansky N."/>
            <person name="Howell P."/>
            <person name="Walton C."/>
            <person name="Young S.K."/>
            <person name="Zeng Q."/>
            <person name="Gargeya S."/>
            <person name="Fitzgerald M."/>
            <person name="Haas B."/>
            <person name="Abouelleil A."/>
            <person name="Allen A.W."/>
            <person name="Alvarado L."/>
            <person name="Arachchi H.M."/>
            <person name="Berlin A.M."/>
            <person name="Chapman S.B."/>
            <person name="Gainer-Dewar J."/>
            <person name="Goldberg J."/>
            <person name="Griggs A."/>
            <person name="Gujja S."/>
            <person name="Hansen M."/>
            <person name="Howarth C."/>
            <person name="Imamovic A."/>
            <person name="Ireland A."/>
            <person name="Larimer J."/>
            <person name="McCowan C."/>
            <person name="Murphy C."/>
            <person name="Pearson M."/>
            <person name="Poon T.W."/>
            <person name="Priest M."/>
            <person name="Roberts A."/>
            <person name="Saif S."/>
            <person name="Shea T."/>
            <person name="Sisk P."/>
            <person name="Sykes S."/>
            <person name="Wortman J."/>
            <person name="Nusbaum C."/>
            <person name="Birren B."/>
        </authorList>
    </citation>
    <scope>NUCLEOTIDE SEQUENCE [LARGE SCALE GENOMIC DNA]</scope>
    <source>
        <strain evidence="2">CM1001059</strain>
    </source>
</reference>
<name>A0A182TF98_9DIPT</name>
<accession>A0A182TF98</accession>
<dbReference type="Proteomes" id="UP000075902">
    <property type="component" value="Unassembled WGS sequence"/>
</dbReference>
<dbReference type="AlphaFoldDB" id="A0A182TF98"/>
<dbReference type="VEuPathDB" id="VectorBase:AMEC001252"/>
<protein>
    <submittedName>
        <fullName evidence="1">Uncharacterized protein</fullName>
    </submittedName>
</protein>
<reference evidence="1" key="2">
    <citation type="submission" date="2020-05" db="UniProtKB">
        <authorList>
            <consortium name="EnsemblMetazoa"/>
        </authorList>
    </citation>
    <scope>IDENTIFICATION</scope>
    <source>
        <strain evidence="1">CM1001059</strain>
    </source>
</reference>
<proteinExistence type="predicted"/>
<dbReference type="EnsemblMetazoa" id="AMEC001252-RA">
    <property type="protein sequence ID" value="AMEC001252-PA"/>
    <property type="gene ID" value="AMEC001252"/>
</dbReference>
<evidence type="ECO:0000313" key="1">
    <source>
        <dbReference type="EnsemblMetazoa" id="AMEC001252-PA"/>
    </source>
</evidence>
<sequence>MKRRLLALEAQHRVSFQVGNVQLLALGNDFRMLAAQQPADVREEKATGRIMRIRIRFRVFVVHPVVAGPVQRTVLERDRVKHGQDDAQGQLRLVRPMGPQTMRASRNAQSGHDTSLILRFSARFSGVTSFASPPSIVSASSSFSTPVASTVAFGAIFLRLM</sequence>
<organism evidence="1 2">
    <name type="scientific">Anopheles melas</name>
    <dbReference type="NCBI Taxonomy" id="34690"/>
    <lineage>
        <taxon>Eukaryota</taxon>
        <taxon>Metazoa</taxon>
        <taxon>Ecdysozoa</taxon>
        <taxon>Arthropoda</taxon>
        <taxon>Hexapoda</taxon>
        <taxon>Insecta</taxon>
        <taxon>Pterygota</taxon>
        <taxon>Neoptera</taxon>
        <taxon>Endopterygota</taxon>
        <taxon>Diptera</taxon>
        <taxon>Nematocera</taxon>
        <taxon>Culicoidea</taxon>
        <taxon>Culicidae</taxon>
        <taxon>Anophelinae</taxon>
        <taxon>Anopheles</taxon>
    </lineage>
</organism>
<keyword evidence="2" id="KW-1185">Reference proteome</keyword>